<sequence length="198" mass="20560">MACSTLIPFCFPDYSAVPVKRAVDAVEDVSFDTSDAKVLISSEADQRVAKSPSSVPGQQSDSPSPTEINIQDSTPTAHHGIHPKNGLSALPSNAASHGIGFVVVGCMVAGLSLVFALSFYILQTLNSSGSKKNERDNDAELGSSPHEVGVISETGTNTQDLGGGRIKRQVGAGTGSPKPLVAQPTTHEIVCPPRSHLS</sequence>
<proteinExistence type="predicted"/>
<evidence type="ECO:0000313" key="3">
    <source>
        <dbReference type="EMBL" id="KAG9250080.1"/>
    </source>
</evidence>
<name>A0A9P8CKM1_9HYPO</name>
<gene>
    <name evidence="3" type="ORF">F5Z01DRAFT_640569</name>
</gene>
<evidence type="ECO:0000313" key="4">
    <source>
        <dbReference type="Proteomes" id="UP000887229"/>
    </source>
</evidence>
<organism evidence="3 4">
    <name type="scientific">Emericellopsis atlantica</name>
    <dbReference type="NCBI Taxonomy" id="2614577"/>
    <lineage>
        <taxon>Eukaryota</taxon>
        <taxon>Fungi</taxon>
        <taxon>Dikarya</taxon>
        <taxon>Ascomycota</taxon>
        <taxon>Pezizomycotina</taxon>
        <taxon>Sordariomycetes</taxon>
        <taxon>Hypocreomycetidae</taxon>
        <taxon>Hypocreales</taxon>
        <taxon>Bionectriaceae</taxon>
        <taxon>Emericellopsis</taxon>
    </lineage>
</organism>
<keyword evidence="2" id="KW-0812">Transmembrane</keyword>
<dbReference type="GeneID" id="70293430"/>
<comment type="caution">
    <text evidence="3">The sequence shown here is derived from an EMBL/GenBank/DDBJ whole genome shotgun (WGS) entry which is preliminary data.</text>
</comment>
<feature type="region of interest" description="Disordered" evidence="1">
    <location>
        <begin position="128"/>
        <end position="198"/>
    </location>
</feature>
<feature type="region of interest" description="Disordered" evidence="1">
    <location>
        <begin position="43"/>
        <end position="85"/>
    </location>
</feature>
<dbReference type="EMBL" id="MU251283">
    <property type="protein sequence ID" value="KAG9250080.1"/>
    <property type="molecule type" value="Genomic_DNA"/>
</dbReference>
<protein>
    <submittedName>
        <fullName evidence="3">Uncharacterized protein</fullName>
    </submittedName>
</protein>
<dbReference type="AlphaFoldDB" id="A0A9P8CKM1"/>
<dbReference type="RefSeq" id="XP_046114004.1">
    <property type="nucleotide sequence ID" value="XM_046262527.1"/>
</dbReference>
<feature type="compositionally biased region" description="Polar residues" evidence="1">
    <location>
        <begin position="51"/>
        <end position="76"/>
    </location>
</feature>
<accession>A0A9P8CKM1</accession>
<dbReference type="Proteomes" id="UP000887229">
    <property type="component" value="Unassembled WGS sequence"/>
</dbReference>
<evidence type="ECO:0000256" key="1">
    <source>
        <dbReference type="SAM" id="MobiDB-lite"/>
    </source>
</evidence>
<reference evidence="3" key="1">
    <citation type="journal article" date="2021" name="IMA Fungus">
        <title>Genomic characterization of three marine fungi, including Emericellopsis atlantica sp. nov. with signatures of a generalist lifestyle and marine biomass degradation.</title>
        <authorList>
            <person name="Hagestad O.C."/>
            <person name="Hou L."/>
            <person name="Andersen J.H."/>
            <person name="Hansen E.H."/>
            <person name="Altermark B."/>
            <person name="Li C."/>
            <person name="Kuhnert E."/>
            <person name="Cox R.J."/>
            <person name="Crous P.W."/>
            <person name="Spatafora J.W."/>
            <person name="Lail K."/>
            <person name="Amirebrahimi M."/>
            <person name="Lipzen A."/>
            <person name="Pangilinan J."/>
            <person name="Andreopoulos W."/>
            <person name="Hayes R.D."/>
            <person name="Ng V."/>
            <person name="Grigoriev I.V."/>
            <person name="Jackson S.A."/>
            <person name="Sutton T.D.S."/>
            <person name="Dobson A.D.W."/>
            <person name="Rama T."/>
        </authorList>
    </citation>
    <scope>NUCLEOTIDE SEQUENCE</scope>
    <source>
        <strain evidence="3">TS7</strain>
    </source>
</reference>
<keyword evidence="2" id="KW-0472">Membrane</keyword>
<evidence type="ECO:0000256" key="2">
    <source>
        <dbReference type="SAM" id="Phobius"/>
    </source>
</evidence>
<feature type="transmembrane region" description="Helical" evidence="2">
    <location>
        <begin position="99"/>
        <end position="122"/>
    </location>
</feature>
<keyword evidence="4" id="KW-1185">Reference proteome</keyword>
<keyword evidence="2" id="KW-1133">Transmembrane helix</keyword>